<gene>
    <name evidence="1" type="ORF">L3Y34_017211</name>
</gene>
<protein>
    <submittedName>
        <fullName evidence="1">Uncharacterized protein</fullName>
    </submittedName>
</protein>
<dbReference type="AlphaFoldDB" id="A0AAE9DH48"/>
<organism evidence="1 2">
    <name type="scientific">Caenorhabditis briggsae</name>
    <dbReference type="NCBI Taxonomy" id="6238"/>
    <lineage>
        <taxon>Eukaryota</taxon>
        <taxon>Metazoa</taxon>
        <taxon>Ecdysozoa</taxon>
        <taxon>Nematoda</taxon>
        <taxon>Chromadorea</taxon>
        <taxon>Rhabditida</taxon>
        <taxon>Rhabditina</taxon>
        <taxon>Rhabditomorpha</taxon>
        <taxon>Rhabditoidea</taxon>
        <taxon>Rhabditidae</taxon>
        <taxon>Peloderinae</taxon>
        <taxon>Caenorhabditis</taxon>
    </lineage>
</organism>
<name>A0AAE9DH48_CAEBR</name>
<evidence type="ECO:0000313" key="2">
    <source>
        <dbReference type="Proteomes" id="UP000827892"/>
    </source>
</evidence>
<proteinExistence type="predicted"/>
<reference evidence="1 2" key="1">
    <citation type="submission" date="2022-05" db="EMBL/GenBank/DDBJ databases">
        <title>Chromosome-level reference genomes for two strains of Caenorhabditis briggsae: an improved platform for comparative genomics.</title>
        <authorList>
            <person name="Stevens L."/>
            <person name="Andersen E.C."/>
        </authorList>
    </citation>
    <scope>NUCLEOTIDE SEQUENCE [LARGE SCALE GENOMIC DNA]</scope>
    <source>
        <strain evidence="1">QX1410_ONT</strain>
        <tissue evidence="1">Whole-organism</tissue>
    </source>
</reference>
<accession>A0AAE9DH48</accession>
<dbReference type="EMBL" id="CP090892">
    <property type="protein sequence ID" value="ULU04263.1"/>
    <property type="molecule type" value="Genomic_DNA"/>
</dbReference>
<sequence>MFSASTHSKPLPLRELVEKLEALIKNQRHAQQLLLTDHDYVGKRIKQMISSKRSKVAARPIIPTAIFTNYCCSTELHVRFSRILSPTPSCLVRFAAIQGFSSGISSLLIRYPTSSRLPDRSIYCR</sequence>
<dbReference type="Proteomes" id="UP000827892">
    <property type="component" value="Chromosome II"/>
</dbReference>
<evidence type="ECO:0000313" key="1">
    <source>
        <dbReference type="EMBL" id="ULU04263.1"/>
    </source>
</evidence>